<feature type="transmembrane region" description="Helical" evidence="12">
    <location>
        <begin position="157"/>
        <end position="179"/>
    </location>
</feature>
<dbReference type="PANTHER" id="PTHR42985:SF40">
    <property type="entry name" value="LD47995P-RELATED"/>
    <property type="match status" value="1"/>
</dbReference>
<feature type="transmembrane region" description="Helical" evidence="12">
    <location>
        <begin position="391"/>
        <end position="412"/>
    </location>
</feature>
<evidence type="ECO:0000256" key="11">
    <source>
        <dbReference type="RuleBase" id="RU362091"/>
    </source>
</evidence>
<feature type="transmembrane region" description="Helical" evidence="12">
    <location>
        <begin position="6"/>
        <end position="23"/>
    </location>
</feature>
<accession>A0ABU0P8P2</accession>
<keyword evidence="4" id="KW-1003">Cell membrane</keyword>
<dbReference type="EMBL" id="JAUSXK010000001">
    <property type="protein sequence ID" value="MDQ0643711.1"/>
    <property type="molecule type" value="Genomic_DNA"/>
</dbReference>
<dbReference type="CDD" id="cd11477">
    <property type="entry name" value="SLC5sbd_u1"/>
    <property type="match status" value="1"/>
</dbReference>
<dbReference type="PANTHER" id="PTHR42985">
    <property type="entry name" value="SODIUM-COUPLED MONOCARBOXYLATE TRANSPORTER"/>
    <property type="match status" value="1"/>
</dbReference>
<feature type="transmembrane region" description="Helical" evidence="12">
    <location>
        <begin position="274"/>
        <end position="294"/>
    </location>
</feature>
<evidence type="ECO:0000256" key="10">
    <source>
        <dbReference type="ARBA" id="ARBA00023201"/>
    </source>
</evidence>
<sequence>MGVLDWVVVALYFLVMIAIGIYARSRIKNAADFFVAGGKIPWWLTGISHHMSGYSAAVFVGYAALAYTTGFSVYVWWALSITIACGLGTWLFAPRWPRLRQRLGIISPLEYVAKRFNIATEQVLAWSGVALKVFDVAAKWSASAILLQVFAGVPIGWGILLVGGVTMIYSTIGGVWADVLTDFGQFLIQLVAAIALAVIVMVHLDGFATIWTMWDDLPAGHADPFAGTLTAPFFLAYILISTLSYNGGTWNLAMRMISTPNGREARRSMILSGVLYLVWPLVLFFPMWAAPILLPGLEDPSQSYALLVNNLLPVGLVGLVLVGMFSHTMAMTSSDSNAIASVVVRDIIPMFRKGRSFLPAKAELWFSRFITFLFIAGSMVIALTSDSFGGVLGLLILWFGALVGPVAVPMLLGMLPWFRRSGSAAALISTALGLVTFALNRWVWPGWVESFGANAQAWSVATPVIVSLVSFIAIGLIRSEASVETDALLDSIAADVPEAEVVPTAGYGTAADVSADDARA</sequence>
<protein>
    <submittedName>
        <fullName evidence="13">SSS family solute:Na+ symporter</fullName>
    </submittedName>
</protein>
<keyword evidence="14" id="KW-1185">Reference proteome</keyword>
<name>A0ABU0P8P2_9MICO</name>
<keyword evidence="9 12" id="KW-0472">Membrane</keyword>
<feature type="transmembrane region" description="Helical" evidence="12">
    <location>
        <begin position="234"/>
        <end position="253"/>
    </location>
</feature>
<evidence type="ECO:0000256" key="4">
    <source>
        <dbReference type="ARBA" id="ARBA00022475"/>
    </source>
</evidence>
<comment type="caution">
    <text evidence="13">The sequence shown here is derived from an EMBL/GenBank/DDBJ whole genome shotgun (WGS) entry which is preliminary data.</text>
</comment>
<keyword evidence="10" id="KW-0739">Sodium transport</keyword>
<feature type="transmembrane region" description="Helical" evidence="12">
    <location>
        <begin position="424"/>
        <end position="444"/>
    </location>
</feature>
<keyword evidence="6 12" id="KW-1133">Transmembrane helix</keyword>
<feature type="transmembrane region" description="Helical" evidence="12">
    <location>
        <begin position="123"/>
        <end position="151"/>
    </location>
</feature>
<dbReference type="InterPro" id="IPR051163">
    <property type="entry name" value="Sodium:Solute_Symporter_SSF"/>
</dbReference>
<evidence type="ECO:0000313" key="13">
    <source>
        <dbReference type="EMBL" id="MDQ0643711.1"/>
    </source>
</evidence>
<evidence type="ECO:0000256" key="8">
    <source>
        <dbReference type="ARBA" id="ARBA00023065"/>
    </source>
</evidence>
<dbReference type="Gene3D" id="1.20.1730.10">
    <property type="entry name" value="Sodium/glucose cotransporter"/>
    <property type="match status" value="1"/>
</dbReference>
<evidence type="ECO:0000256" key="1">
    <source>
        <dbReference type="ARBA" id="ARBA00004651"/>
    </source>
</evidence>
<evidence type="ECO:0000256" key="12">
    <source>
        <dbReference type="SAM" id="Phobius"/>
    </source>
</evidence>
<evidence type="ECO:0000256" key="2">
    <source>
        <dbReference type="ARBA" id="ARBA00006434"/>
    </source>
</evidence>
<keyword evidence="8" id="KW-0406">Ion transport</keyword>
<evidence type="ECO:0000256" key="9">
    <source>
        <dbReference type="ARBA" id="ARBA00023136"/>
    </source>
</evidence>
<feature type="transmembrane region" description="Helical" evidence="12">
    <location>
        <begin position="186"/>
        <end position="214"/>
    </location>
</feature>
<comment type="subcellular location">
    <subcellularLocation>
        <location evidence="1">Cell membrane</location>
        <topology evidence="1">Multi-pass membrane protein</topology>
    </subcellularLocation>
</comment>
<proteinExistence type="inferred from homology"/>
<gene>
    <name evidence="13" type="ORF">QFZ46_001871</name>
</gene>
<organism evidence="13 14">
    <name type="scientific">Microbacterium murale</name>
    <dbReference type="NCBI Taxonomy" id="1081040"/>
    <lineage>
        <taxon>Bacteria</taxon>
        <taxon>Bacillati</taxon>
        <taxon>Actinomycetota</taxon>
        <taxon>Actinomycetes</taxon>
        <taxon>Micrococcales</taxon>
        <taxon>Microbacteriaceae</taxon>
        <taxon>Microbacterium</taxon>
    </lineage>
</organism>
<dbReference type="Proteomes" id="UP001239085">
    <property type="component" value="Unassembled WGS sequence"/>
</dbReference>
<evidence type="ECO:0000256" key="7">
    <source>
        <dbReference type="ARBA" id="ARBA00023053"/>
    </source>
</evidence>
<dbReference type="Pfam" id="PF00474">
    <property type="entry name" value="SSF"/>
    <property type="match status" value="1"/>
</dbReference>
<dbReference type="RefSeq" id="WP_307360704.1">
    <property type="nucleotide sequence ID" value="NZ_JAUSXK010000001.1"/>
</dbReference>
<dbReference type="PROSITE" id="PS50283">
    <property type="entry name" value="NA_SOLUT_SYMP_3"/>
    <property type="match status" value="1"/>
</dbReference>
<keyword evidence="5 12" id="KW-0812">Transmembrane</keyword>
<feature type="transmembrane region" description="Helical" evidence="12">
    <location>
        <begin position="73"/>
        <end position="93"/>
    </location>
</feature>
<feature type="transmembrane region" description="Helical" evidence="12">
    <location>
        <begin position="365"/>
        <end position="385"/>
    </location>
</feature>
<evidence type="ECO:0000313" key="14">
    <source>
        <dbReference type="Proteomes" id="UP001239085"/>
    </source>
</evidence>
<dbReference type="InterPro" id="IPR001734">
    <property type="entry name" value="Na/solute_symporter"/>
</dbReference>
<feature type="transmembrane region" description="Helical" evidence="12">
    <location>
        <begin position="306"/>
        <end position="325"/>
    </location>
</feature>
<evidence type="ECO:0000256" key="6">
    <source>
        <dbReference type="ARBA" id="ARBA00022989"/>
    </source>
</evidence>
<evidence type="ECO:0000256" key="5">
    <source>
        <dbReference type="ARBA" id="ARBA00022692"/>
    </source>
</evidence>
<comment type="similarity">
    <text evidence="2 11">Belongs to the sodium:solute symporter (SSF) (TC 2.A.21) family.</text>
</comment>
<feature type="transmembrane region" description="Helical" evidence="12">
    <location>
        <begin position="43"/>
        <end position="67"/>
    </location>
</feature>
<keyword evidence="7" id="KW-0915">Sodium</keyword>
<reference evidence="13 14" key="1">
    <citation type="submission" date="2023-07" db="EMBL/GenBank/DDBJ databases">
        <title>Comparative genomics of wheat-associated soil bacteria to identify genetic determinants of phenazine resistance.</title>
        <authorList>
            <person name="Mouncey N."/>
        </authorList>
    </citation>
    <scope>NUCLEOTIDE SEQUENCE [LARGE SCALE GENOMIC DNA]</scope>
    <source>
        <strain evidence="13 14">W2I7</strain>
    </source>
</reference>
<feature type="transmembrane region" description="Helical" evidence="12">
    <location>
        <begin position="456"/>
        <end position="477"/>
    </location>
</feature>
<evidence type="ECO:0000256" key="3">
    <source>
        <dbReference type="ARBA" id="ARBA00022448"/>
    </source>
</evidence>
<dbReference type="InterPro" id="IPR038377">
    <property type="entry name" value="Na/Glc_symporter_sf"/>
</dbReference>
<keyword evidence="3" id="KW-0813">Transport</keyword>